<dbReference type="AlphaFoldDB" id="X0X9T1"/>
<evidence type="ECO:0000313" key="1">
    <source>
        <dbReference type="EMBL" id="GAG39830.1"/>
    </source>
</evidence>
<gene>
    <name evidence="1" type="ORF">S01H1_69433</name>
</gene>
<comment type="caution">
    <text evidence="1">The sequence shown here is derived from an EMBL/GenBank/DDBJ whole genome shotgun (WGS) entry which is preliminary data.</text>
</comment>
<proteinExistence type="predicted"/>
<organism evidence="1">
    <name type="scientific">marine sediment metagenome</name>
    <dbReference type="NCBI Taxonomy" id="412755"/>
    <lineage>
        <taxon>unclassified sequences</taxon>
        <taxon>metagenomes</taxon>
        <taxon>ecological metagenomes</taxon>
    </lineage>
</organism>
<reference evidence="1" key="1">
    <citation type="journal article" date="2014" name="Front. Microbiol.">
        <title>High frequency of phylogenetically diverse reductive dehalogenase-homologous genes in deep subseafloor sedimentary metagenomes.</title>
        <authorList>
            <person name="Kawai M."/>
            <person name="Futagami T."/>
            <person name="Toyoda A."/>
            <person name="Takaki Y."/>
            <person name="Nishi S."/>
            <person name="Hori S."/>
            <person name="Arai W."/>
            <person name="Tsubouchi T."/>
            <person name="Morono Y."/>
            <person name="Uchiyama I."/>
            <person name="Ito T."/>
            <person name="Fujiyama A."/>
            <person name="Inagaki F."/>
            <person name="Takami H."/>
        </authorList>
    </citation>
    <scope>NUCLEOTIDE SEQUENCE</scope>
    <source>
        <strain evidence="1">Expedition CK06-06</strain>
    </source>
</reference>
<protein>
    <submittedName>
        <fullName evidence="1">Uncharacterized protein</fullName>
    </submittedName>
</protein>
<feature type="non-terminal residue" evidence="1">
    <location>
        <position position="83"/>
    </location>
</feature>
<name>X0X9T1_9ZZZZ</name>
<sequence>MKARIVVLAIVSALFWLIPGGVVAQGNSGKNKITICHIPPGNPDKQRTMTVPEPAWRGHESHGDVLGSCERYGDDYGDYEDDG</sequence>
<dbReference type="EMBL" id="BARS01046100">
    <property type="protein sequence ID" value="GAG39830.1"/>
    <property type="molecule type" value="Genomic_DNA"/>
</dbReference>
<accession>X0X9T1</accession>